<evidence type="ECO:0000313" key="2">
    <source>
        <dbReference type="EMBL" id="PLT44550.1"/>
    </source>
</evidence>
<dbReference type="PANTHER" id="PTHR36833:SF1">
    <property type="entry name" value="INTEGRAL MEMBRANE TRANSPORT PROTEIN"/>
    <property type="match status" value="1"/>
</dbReference>
<feature type="transmembrane region" description="Helical" evidence="1">
    <location>
        <begin position="203"/>
        <end position="226"/>
    </location>
</feature>
<dbReference type="AlphaFoldDB" id="A0A2N5N2J3"/>
<reference evidence="2 3" key="1">
    <citation type="submission" date="2017-05" db="EMBL/GenBank/DDBJ databases">
        <title>Functional genome analysis of Paenibacillus pasadenensis strain R16: insights on endophytic life style and antifungal activity.</title>
        <authorList>
            <person name="Passera A."/>
            <person name="Marcolungo L."/>
            <person name="Casati P."/>
            <person name="Brasca M."/>
            <person name="Quaglino F."/>
            <person name="Delledonne M."/>
        </authorList>
    </citation>
    <scope>NUCLEOTIDE SEQUENCE [LARGE SCALE GENOMIC DNA]</scope>
    <source>
        <strain evidence="2 3">R16</strain>
    </source>
</reference>
<sequence>MTTLRSVRGLIAMHLLLIRFSFRSSMQYRFNFWFGTIASAVIASVEFSLLAVILARFGAIQGWTLTESAYLYAVLVLAKALYRSLASDVHHLEKYLVSGDLDGLLLRPVPVLLALMTRNFSVRVGETLLGASMLAYSLAALARDGAIELWVALPLTLAAVVNGALLLFGIGLATAAMGFWMTRIEVLQNMTEDAAHTAVRYPLSIYPGWLKALLSTALPVAFVNYWPAMFILKGAVGGWTLALSAAASAAALAAGGWLWSRGLRSYQSTGS</sequence>
<keyword evidence="1" id="KW-1133">Transmembrane helix</keyword>
<keyword evidence="3" id="KW-1185">Reference proteome</keyword>
<organism evidence="2 3">
    <name type="scientific">Paenibacillus pasadenensis</name>
    <dbReference type="NCBI Taxonomy" id="217090"/>
    <lineage>
        <taxon>Bacteria</taxon>
        <taxon>Bacillati</taxon>
        <taxon>Bacillota</taxon>
        <taxon>Bacilli</taxon>
        <taxon>Bacillales</taxon>
        <taxon>Paenibacillaceae</taxon>
        <taxon>Paenibacillus</taxon>
    </lineage>
</organism>
<proteinExistence type="predicted"/>
<accession>A0A2N5N2J3</accession>
<comment type="caution">
    <text evidence="2">The sequence shown here is derived from an EMBL/GenBank/DDBJ whole genome shotgun (WGS) entry which is preliminary data.</text>
</comment>
<dbReference type="Proteomes" id="UP000234789">
    <property type="component" value="Unassembled WGS sequence"/>
</dbReference>
<feature type="transmembrane region" description="Helical" evidence="1">
    <location>
        <begin position="159"/>
        <end position="182"/>
    </location>
</feature>
<evidence type="ECO:0000313" key="3">
    <source>
        <dbReference type="Proteomes" id="UP000234789"/>
    </source>
</evidence>
<feature type="transmembrane region" description="Helical" evidence="1">
    <location>
        <begin position="238"/>
        <end position="259"/>
    </location>
</feature>
<protein>
    <submittedName>
        <fullName evidence="2">ABC transporter permease protein</fullName>
    </submittedName>
</protein>
<feature type="transmembrane region" description="Helical" evidence="1">
    <location>
        <begin position="69"/>
        <end position="85"/>
    </location>
</feature>
<evidence type="ECO:0000256" key="1">
    <source>
        <dbReference type="SAM" id="Phobius"/>
    </source>
</evidence>
<keyword evidence="1" id="KW-0472">Membrane</keyword>
<dbReference type="PANTHER" id="PTHR36833">
    <property type="entry name" value="SLR0610 PROTEIN-RELATED"/>
    <property type="match status" value="1"/>
</dbReference>
<feature type="transmembrane region" description="Helical" evidence="1">
    <location>
        <begin position="33"/>
        <end position="57"/>
    </location>
</feature>
<dbReference type="RefSeq" id="WP_043111808.1">
    <property type="nucleotide sequence ID" value="NZ_BIMM01000038.1"/>
</dbReference>
<dbReference type="EMBL" id="NFEZ01000004">
    <property type="protein sequence ID" value="PLT44550.1"/>
    <property type="molecule type" value="Genomic_DNA"/>
</dbReference>
<dbReference type="InterPro" id="IPR010390">
    <property type="entry name" value="ABC-2_transporter-like"/>
</dbReference>
<gene>
    <name evidence="2" type="ORF">B8V81_2981</name>
</gene>
<dbReference type="Pfam" id="PF06182">
    <property type="entry name" value="ABC2_membrane_6"/>
    <property type="match status" value="1"/>
</dbReference>
<name>A0A2N5N2J3_9BACL</name>
<keyword evidence="1" id="KW-0812">Transmembrane</keyword>